<keyword evidence="2" id="KW-0560">Oxidoreductase</keyword>
<gene>
    <name evidence="3" type="ORF">F2P47_05115</name>
</gene>
<dbReference type="InterPro" id="IPR002347">
    <property type="entry name" value="SDR_fam"/>
</dbReference>
<accession>A0A6N6VJ74</accession>
<protein>
    <submittedName>
        <fullName evidence="3">SDR family NAD(P)-dependent oxidoreductase</fullName>
    </submittedName>
</protein>
<comment type="similarity">
    <text evidence="1">Belongs to the short-chain dehydrogenases/reductases (SDR) family.</text>
</comment>
<dbReference type="GO" id="GO:0016491">
    <property type="term" value="F:oxidoreductase activity"/>
    <property type="evidence" value="ECO:0007669"/>
    <property type="project" value="UniProtKB-KW"/>
</dbReference>
<dbReference type="Gene3D" id="3.40.50.720">
    <property type="entry name" value="NAD(P)-binding Rossmann-like Domain"/>
    <property type="match status" value="1"/>
</dbReference>
<keyword evidence="4" id="KW-1185">Reference proteome</keyword>
<dbReference type="EMBL" id="WESC01000004">
    <property type="protein sequence ID" value="KAB7741131.1"/>
    <property type="molecule type" value="Genomic_DNA"/>
</dbReference>
<reference evidence="3 4" key="1">
    <citation type="submission" date="2019-09" db="EMBL/GenBank/DDBJ databases">
        <title>Parvibaculum sedimenti sp. nov., isolated from sediment.</title>
        <authorList>
            <person name="Wang Y."/>
        </authorList>
    </citation>
    <scope>NUCLEOTIDE SEQUENCE [LARGE SCALE GENOMIC DNA]</scope>
    <source>
        <strain evidence="3 4">HXT-9</strain>
    </source>
</reference>
<dbReference type="SUPFAM" id="SSF51735">
    <property type="entry name" value="NAD(P)-binding Rossmann-fold domains"/>
    <property type="match status" value="1"/>
</dbReference>
<dbReference type="RefSeq" id="WP_152215104.1">
    <property type="nucleotide sequence ID" value="NZ_WESC01000004.1"/>
</dbReference>
<dbReference type="InterPro" id="IPR036291">
    <property type="entry name" value="NAD(P)-bd_dom_sf"/>
</dbReference>
<proteinExistence type="inferred from homology"/>
<evidence type="ECO:0000313" key="4">
    <source>
        <dbReference type="Proteomes" id="UP000468901"/>
    </source>
</evidence>
<name>A0A6N6VJ74_9HYPH</name>
<dbReference type="Pfam" id="PF00106">
    <property type="entry name" value="adh_short"/>
    <property type="match status" value="1"/>
</dbReference>
<dbReference type="GO" id="GO:0016020">
    <property type="term" value="C:membrane"/>
    <property type="evidence" value="ECO:0007669"/>
    <property type="project" value="TreeGrafter"/>
</dbReference>
<evidence type="ECO:0000313" key="3">
    <source>
        <dbReference type="EMBL" id="KAB7741131.1"/>
    </source>
</evidence>
<dbReference type="PRINTS" id="PR00081">
    <property type="entry name" value="GDHRDH"/>
</dbReference>
<dbReference type="Proteomes" id="UP000468901">
    <property type="component" value="Unassembled WGS sequence"/>
</dbReference>
<dbReference type="AlphaFoldDB" id="A0A6N6VJ74"/>
<evidence type="ECO:0000256" key="1">
    <source>
        <dbReference type="ARBA" id="ARBA00006484"/>
    </source>
</evidence>
<comment type="caution">
    <text evidence="3">The sequence shown here is derived from an EMBL/GenBank/DDBJ whole genome shotgun (WGS) entry which is preliminary data.</text>
</comment>
<dbReference type="PANTHER" id="PTHR44196">
    <property type="entry name" value="DEHYDROGENASE/REDUCTASE SDR FAMILY MEMBER 7B"/>
    <property type="match status" value="1"/>
</dbReference>
<evidence type="ECO:0000256" key="2">
    <source>
        <dbReference type="ARBA" id="ARBA00023002"/>
    </source>
</evidence>
<sequence>MSRVMIFGATSAIAQEAARSFAKDGASFFLVARNQTALADIAADLKVRGAQSVATHIADLSDLDSLSGLCDKGRAALGGIDVALIAHGILPDQKACETSVDATLGALRVNALSPAALMIRLGEILVAQGSGSLVVISSVAGDRGRPSNYVYGASKALLSVMGEGMAFALGRAGVNVLVVKPGFVDTPMTAEFPKGALWASAKSVGEEIAAAVRKGKRGIIYAPFWWRFIMLIIRFAPGFIVSKI</sequence>
<dbReference type="PANTHER" id="PTHR44196:SF3">
    <property type="entry name" value="SHORT CHAIN DEHYDROGENASE FAMILY PROTEIN"/>
    <property type="match status" value="1"/>
</dbReference>
<organism evidence="3 4">
    <name type="scientific">Parvibaculum sedimenti</name>
    <dbReference type="NCBI Taxonomy" id="2608632"/>
    <lineage>
        <taxon>Bacteria</taxon>
        <taxon>Pseudomonadati</taxon>
        <taxon>Pseudomonadota</taxon>
        <taxon>Alphaproteobacteria</taxon>
        <taxon>Hyphomicrobiales</taxon>
        <taxon>Parvibaculaceae</taxon>
        <taxon>Parvibaculum</taxon>
    </lineage>
</organism>